<feature type="transmembrane region" description="Helical" evidence="6">
    <location>
        <begin position="25"/>
        <end position="46"/>
    </location>
</feature>
<evidence type="ECO:0000256" key="2">
    <source>
        <dbReference type="ARBA" id="ARBA00022741"/>
    </source>
</evidence>
<dbReference type="Gene3D" id="3.40.50.300">
    <property type="entry name" value="P-loop containing nucleotide triphosphate hydrolases"/>
    <property type="match status" value="1"/>
</dbReference>
<keyword evidence="6" id="KW-0812">Transmembrane</keyword>
<evidence type="ECO:0000313" key="9">
    <source>
        <dbReference type="Proteomes" id="UP000095237"/>
    </source>
</evidence>
<sequence>TFVPAANISGGWIGDNLYPFFKELFGLWLGFAVIVTIFLFSVAKLFRILISSCIYNFLKNPEESIIKAEEEKAQNVVQAKKQEYLMQQKSDRAIPKPNILNRQEKEEKNKAESLICPAVKQTKVDSKIFDYKLPAVDLLKNDSAADFETDKDELLKRAELLRTTLADFDIGAEVKDIIPGPIVTRYDLVLSPGIRIQTVSGIIDNISLAMRTASIRVVPIPEKAVVGIEVPNSSGLIVGLKGILESAAFENSKSLLTLALGKTTDGSGYVTDLASMPHLLIAGATGSGKSVSIHAIILSILYKARPDEVKFMLIDPKRVEMPIYRDIPHIYNPCTCAADADIITGPREAAAALKKLVNVMDERYTKFAKEMVRNIESYNSKMVETGGEKEFYVVVIIDELADLMIVVQKEIEDSIQRLAQMARAVGIHLILATQRPSVNVITGIIKANFPARLSFQTTSKIDSRVILDMLGAECLMGKGDMLFLPPGEARPARLQGAYVSLKEAEKVISFINGQNFPRLYEPVSAEVERNVGFNANEEKRTRDLIPALKLINERKRISQDLLKANFGGSARATNILSILETEDFITKPEGTNKWQIDYDKIKQYLEETERKACGEKQS</sequence>
<proteinExistence type="inferred from homology"/>
<dbReference type="PANTHER" id="PTHR22683:SF41">
    <property type="entry name" value="DNA TRANSLOCASE FTSK"/>
    <property type="match status" value="1"/>
</dbReference>
<evidence type="ECO:0000259" key="7">
    <source>
        <dbReference type="PROSITE" id="PS50901"/>
    </source>
</evidence>
<dbReference type="InterPro" id="IPR003593">
    <property type="entry name" value="AAA+_ATPase"/>
</dbReference>
<keyword evidence="2 5" id="KW-0547">Nucleotide-binding</keyword>
<dbReference type="InterPro" id="IPR041027">
    <property type="entry name" value="FtsK_alpha"/>
</dbReference>
<organism evidence="8 9">
    <name type="scientific">Endomicrobium trichonymphae</name>
    <dbReference type="NCBI Taxonomy" id="1408204"/>
    <lineage>
        <taxon>Bacteria</taxon>
        <taxon>Pseudomonadati</taxon>
        <taxon>Elusimicrobiota</taxon>
        <taxon>Endomicrobiia</taxon>
        <taxon>Endomicrobiales</taxon>
        <taxon>Endomicrobiaceae</taxon>
        <taxon>Candidatus Endomicrobiellum</taxon>
    </lineage>
</organism>
<keyword evidence="4" id="KW-0238">DNA-binding</keyword>
<keyword evidence="3 5" id="KW-0067">ATP-binding</keyword>
<evidence type="ECO:0000256" key="5">
    <source>
        <dbReference type="PROSITE-ProRule" id="PRU00289"/>
    </source>
</evidence>
<keyword evidence="9" id="KW-1185">Reference proteome</keyword>
<dbReference type="Gene3D" id="3.30.980.40">
    <property type="match status" value="1"/>
</dbReference>
<comment type="caution">
    <text evidence="8">The sequence shown here is derived from an EMBL/GenBank/DDBJ whole genome shotgun (WGS) entry which is preliminary data.</text>
</comment>
<evidence type="ECO:0000256" key="4">
    <source>
        <dbReference type="ARBA" id="ARBA00023125"/>
    </source>
</evidence>
<dbReference type="PANTHER" id="PTHR22683">
    <property type="entry name" value="SPORULATION PROTEIN RELATED"/>
    <property type="match status" value="1"/>
</dbReference>
<evidence type="ECO:0000256" key="1">
    <source>
        <dbReference type="ARBA" id="ARBA00006474"/>
    </source>
</evidence>
<dbReference type="Proteomes" id="UP000095237">
    <property type="component" value="Unassembled WGS sequence"/>
</dbReference>
<comment type="similarity">
    <text evidence="1">Belongs to the FtsK/SpoIIIE/SftA family.</text>
</comment>
<keyword evidence="6" id="KW-1133">Transmembrane helix</keyword>
<accession>A0A1E5IFX4</accession>
<dbReference type="InterPro" id="IPR027417">
    <property type="entry name" value="P-loop_NTPase"/>
</dbReference>
<dbReference type="AlphaFoldDB" id="A0A1E5IFX4"/>
<evidence type="ECO:0000256" key="3">
    <source>
        <dbReference type="ARBA" id="ARBA00022840"/>
    </source>
</evidence>
<keyword evidence="6" id="KW-0472">Membrane</keyword>
<dbReference type="PROSITE" id="PS50901">
    <property type="entry name" value="FTSK"/>
    <property type="match status" value="1"/>
</dbReference>
<dbReference type="GO" id="GO:0003677">
    <property type="term" value="F:DNA binding"/>
    <property type="evidence" value="ECO:0007669"/>
    <property type="project" value="UniProtKB-KW"/>
</dbReference>
<gene>
    <name evidence="8" type="ORF">ATZ36_09780</name>
</gene>
<evidence type="ECO:0000313" key="8">
    <source>
        <dbReference type="EMBL" id="OEG69399.1"/>
    </source>
</evidence>
<evidence type="ECO:0000256" key="6">
    <source>
        <dbReference type="SAM" id="Phobius"/>
    </source>
</evidence>
<protein>
    <recommendedName>
        <fullName evidence="7">FtsK domain-containing protein</fullName>
    </recommendedName>
</protein>
<dbReference type="Pfam" id="PF17854">
    <property type="entry name" value="FtsK_alpha"/>
    <property type="match status" value="1"/>
</dbReference>
<name>A0A1E5IFX4_ENDTX</name>
<dbReference type="InterPro" id="IPR002543">
    <property type="entry name" value="FtsK_dom"/>
</dbReference>
<dbReference type="EMBL" id="LNVX01000731">
    <property type="protein sequence ID" value="OEG69399.1"/>
    <property type="molecule type" value="Genomic_DNA"/>
</dbReference>
<dbReference type="InterPro" id="IPR050206">
    <property type="entry name" value="FtsK/SpoIIIE/SftA"/>
</dbReference>
<dbReference type="Pfam" id="PF01580">
    <property type="entry name" value="FtsK_SpoIIIE"/>
    <property type="match status" value="1"/>
</dbReference>
<dbReference type="SUPFAM" id="SSF52540">
    <property type="entry name" value="P-loop containing nucleoside triphosphate hydrolases"/>
    <property type="match status" value="1"/>
</dbReference>
<feature type="non-terminal residue" evidence="8">
    <location>
        <position position="1"/>
    </location>
</feature>
<feature type="domain" description="FtsK" evidence="7">
    <location>
        <begin position="266"/>
        <end position="464"/>
    </location>
</feature>
<reference evidence="8 9" key="1">
    <citation type="submission" date="2015-11" db="EMBL/GenBank/DDBJ databases">
        <title>Evidence for parallel genomic evolution in an endosymbiosis of termite gut flagellates.</title>
        <authorList>
            <person name="Zheng H."/>
        </authorList>
    </citation>
    <scope>NUCLEOTIDE SEQUENCE [LARGE SCALE GENOMIC DNA]</scope>
    <source>
        <strain evidence="8 9">CET450</strain>
    </source>
</reference>
<dbReference type="GO" id="GO:0005524">
    <property type="term" value="F:ATP binding"/>
    <property type="evidence" value="ECO:0007669"/>
    <property type="project" value="UniProtKB-UniRule"/>
</dbReference>
<dbReference type="SMART" id="SM00382">
    <property type="entry name" value="AAA"/>
    <property type="match status" value="1"/>
</dbReference>
<feature type="binding site" evidence="5">
    <location>
        <begin position="283"/>
        <end position="290"/>
    </location>
    <ligand>
        <name>ATP</name>
        <dbReference type="ChEBI" id="CHEBI:30616"/>
    </ligand>
</feature>